<dbReference type="EMBL" id="GBRH01217818">
    <property type="protein sequence ID" value="JAD80077.1"/>
    <property type="molecule type" value="Transcribed_RNA"/>
</dbReference>
<dbReference type="GO" id="GO:0051225">
    <property type="term" value="P:spindle assembly"/>
    <property type="evidence" value="ECO:0007669"/>
    <property type="project" value="TreeGrafter"/>
</dbReference>
<dbReference type="AlphaFoldDB" id="A0A0A9D8L6"/>
<reference evidence="2" key="2">
    <citation type="journal article" date="2015" name="Data Brief">
        <title>Shoot transcriptome of the giant reed, Arundo donax.</title>
        <authorList>
            <person name="Barrero R.A."/>
            <person name="Guerrero F.D."/>
            <person name="Moolhuijzen P."/>
            <person name="Goolsby J.A."/>
            <person name="Tidwell J."/>
            <person name="Bellgard S.E."/>
            <person name="Bellgard M.I."/>
        </authorList>
    </citation>
    <scope>NUCLEOTIDE SEQUENCE</scope>
    <source>
        <tissue evidence="2">Shoot tissue taken approximately 20 cm above the soil surface</tissue>
    </source>
</reference>
<proteinExistence type="inferred from homology"/>
<sequence length="158" mass="17576">MVGGRKVVGKQDDVHQLRLLDNCYVQYRFLNSRAEAAAKVKSAAAEKSLHGLTDRITGLRESVAEKRAEVDRIRREQRLCSAVTSQVPYLDQWSDMEGDYSSCLRGVTTALHDASIRLPIIGNVRANCGEITEVLNSAVQLLEPLLPCVENFLPKVRP</sequence>
<evidence type="ECO:0000313" key="2">
    <source>
        <dbReference type="EMBL" id="JAD80077.1"/>
    </source>
</evidence>
<protein>
    <submittedName>
        <fullName evidence="2">Uncharacterized protein</fullName>
    </submittedName>
</protein>
<reference evidence="2" key="1">
    <citation type="submission" date="2014-09" db="EMBL/GenBank/DDBJ databases">
        <authorList>
            <person name="Magalhaes I.L.F."/>
            <person name="Oliveira U."/>
            <person name="Santos F.R."/>
            <person name="Vidigal T.H.D.A."/>
            <person name="Brescovit A.D."/>
            <person name="Santos A.J."/>
        </authorList>
    </citation>
    <scope>NUCLEOTIDE SEQUENCE</scope>
    <source>
        <tissue evidence="2">Shoot tissue taken approximately 20 cm above the soil surface</tissue>
    </source>
</reference>
<evidence type="ECO:0000256" key="1">
    <source>
        <dbReference type="ARBA" id="ARBA00010016"/>
    </source>
</evidence>
<dbReference type="PANTHER" id="PTHR31807:SF6">
    <property type="entry name" value="PROTEIN ENDOSPERM DEFECTIVE 1-RELATED"/>
    <property type="match status" value="1"/>
</dbReference>
<dbReference type="GO" id="GO:0005737">
    <property type="term" value="C:cytoplasm"/>
    <property type="evidence" value="ECO:0007669"/>
    <property type="project" value="TreeGrafter"/>
</dbReference>
<dbReference type="Pfam" id="PF04484">
    <property type="entry name" value="QWRF"/>
    <property type="match status" value="1"/>
</dbReference>
<dbReference type="InterPro" id="IPR007573">
    <property type="entry name" value="QWRF"/>
</dbReference>
<dbReference type="GO" id="GO:0008017">
    <property type="term" value="F:microtubule binding"/>
    <property type="evidence" value="ECO:0007669"/>
    <property type="project" value="TreeGrafter"/>
</dbReference>
<name>A0A0A9D8L6_ARUDO</name>
<dbReference type="PANTHER" id="PTHR31807">
    <property type="entry name" value="AUGMIN FAMILY MEMBER"/>
    <property type="match status" value="1"/>
</dbReference>
<dbReference type="GO" id="GO:0005880">
    <property type="term" value="C:nuclear microtubule"/>
    <property type="evidence" value="ECO:0007669"/>
    <property type="project" value="TreeGrafter"/>
</dbReference>
<comment type="similarity">
    <text evidence="1">Belongs to the QWRF family.</text>
</comment>
<organism evidence="2">
    <name type="scientific">Arundo donax</name>
    <name type="common">Giant reed</name>
    <name type="synonym">Donax arundinaceus</name>
    <dbReference type="NCBI Taxonomy" id="35708"/>
    <lineage>
        <taxon>Eukaryota</taxon>
        <taxon>Viridiplantae</taxon>
        <taxon>Streptophyta</taxon>
        <taxon>Embryophyta</taxon>
        <taxon>Tracheophyta</taxon>
        <taxon>Spermatophyta</taxon>
        <taxon>Magnoliopsida</taxon>
        <taxon>Liliopsida</taxon>
        <taxon>Poales</taxon>
        <taxon>Poaceae</taxon>
        <taxon>PACMAD clade</taxon>
        <taxon>Arundinoideae</taxon>
        <taxon>Arundineae</taxon>
        <taxon>Arundo</taxon>
    </lineage>
</organism>
<accession>A0A0A9D8L6</accession>